<keyword evidence="3" id="KW-0862">Zinc</keyword>
<keyword evidence="4" id="KW-0456">Lyase</keyword>
<dbReference type="PANTHER" id="PTHR33337:SF40">
    <property type="entry name" value="CENP-V_GFA DOMAIN-CONTAINING PROTEIN-RELATED"/>
    <property type="match status" value="1"/>
</dbReference>
<dbReference type="PANTHER" id="PTHR33337">
    <property type="entry name" value="GFA DOMAIN-CONTAINING PROTEIN"/>
    <property type="match status" value="1"/>
</dbReference>
<accession>A0A6B2JF19</accession>
<evidence type="ECO:0000259" key="5">
    <source>
        <dbReference type="PROSITE" id="PS51891"/>
    </source>
</evidence>
<evidence type="ECO:0000313" key="6">
    <source>
        <dbReference type="EMBL" id="NDU99560.1"/>
    </source>
</evidence>
<keyword evidence="2" id="KW-0479">Metal-binding</keyword>
<evidence type="ECO:0000256" key="4">
    <source>
        <dbReference type="ARBA" id="ARBA00023239"/>
    </source>
</evidence>
<dbReference type="InterPro" id="IPR011057">
    <property type="entry name" value="Mss4-like_sf"/>
</dbReference>
<organism evidence="6 7">
    <name type="scientific">Pseudoroseicyclus tamaricis</name>
    <dbReference type="NCBI Taxonomy" id="2705421"/>
    <lineage>
        <taxon>Bacteria</taxon>
        <taxon>Pseudomonadati</taxon>
        <taxon>Pseudomonadota</taxon>
        <taxon>Alphaproteobacteria</taxon>
        <taxon>Rhodobacterales</taxon>
        <taxon>Paracoccaceae</taxon>
        <taxon>Pseudoroseicyclus</taxon>
    </lineage>
</organism>
<evidence type="ECO:0000256" key="3">
    <source>
        <dbReference type="ARBA" id="ARBA00022833"/>
    </source>
</evidence>
<dbReference type="GO" id="GO:0016846">
    <property type="term" value="F:carbon-sulfur lyase activity"/>
    <property type="evidence" value="ECO:0007669"/>
    <property type="project" value="InterPro"/>
</dbReference>
<dbReference type="RefSeq" id="WP_163889156.1">
    <property type="nucleotide sequence ID" value="NZ_JAAFYS010000001.1"/>
</dbReference>
<proteinExistence type="inferred from homology"/>
<evidence type="ECO:0000256" key="2">
    <source>
        <dbReference type="ARBA" id="ARBA00022723"/>
    </source>
</evidence>
<protein>
    <submittedName>
        <fullName evidence="6">GFA family protein</fullName>
    </submittedName>
</protein>
<reference evidence="6 7" key="1">
    <citation type="submission" date="2020-02" db="EMBL/GenBank/DDBJ databases">
        <title>Pseudoroseicyclus tamarix, sp. nov., isolated from offshore sediment of a Tamarix chinensis forest.</title>
        <authorList>
            <person name="Gai Y."/>
        </authorList>
    </citation>
    <scope>NUCLEOTIDE SEQUENCE [LARGE SCALE GENOMIC DNA]</scope>
    <source>
        <strain evidence="6 7">CLL3-39</strain>
    </source>
</reference>
<dbReference type="Proteomes" id="UP000474757">
    <property type="component" value="Unassembled WGS sequence"/>
</dbReference>
<keyword evidence="7" id="KW-1185">Reference proteome</keyword>
<name>A0A6B2JF19_9RHOB</name>
<comment type="caution">
    <text evidence="6">The sequence shown here is derived from an EMBL/GenBank/DDBJ whole genome shotgun (WGS) entry which is preliminary data.</text>
</comment>
<dbReference type="PROSITE" id="PS51891">
    <property type="entry name" value="CENP_V_GFA"/>
    <property type="match status" value="1"/>
</dbReference>
<dbReference type="InterPro" id="IPR006913">
    <property type="entry name" value="CENP-V/GFA"/>
</dbReference>
<dbReference type="Pfam" id="PF04828">
    <property type="entry name" value="GFA"/>
    <property type="match status" value="1"/>
</dbReference>
<dbReference type="GO" id="GO:0046872">
    <property type="term" value="F:metal ion binding"/>
    <property type="evidence" value="ECO:0007669"/>
    <property type="project" value="UniProtKB-KW"/>
</dbReference>
<dbReference type="SUPFAM" id="SSF51316">
    <property type="entry name" value="Mss4-like"/>
    <property type="match status" value="1"/>
</dbReference>
<evidence type="ECO:0000256" key="1">
    <source>
        <dbReference type="ARBA" id="ARBA00005495"/>
    </source>
</evidence>
<evidence type="ECO:0000313" key="7">
    <source>
        <dbReference type="Proteomes" id="UP000474757"/>
    </source>
</evidence>
<gene>
    <name evidence="6" type="ORF">GZA08_01070</name>
</gene>
<dbReference type="EMBL" id="JAAGAB010000001">
    <property type="protein sequence ID" value="NDU99560.1"/>
    <property type="molecule type" value="Genomic_DNA"/>
</dbReference>
<dbReference type="AlphaFoldDB" id="A0A6B2JF19"/>
<sequence length="121" mass="13115">MTGGCLCGEITFEVTEEASPVWACHCGQCRKQSGHYWASSTVPLSGITIHGEPSWYQASENVRRGFCGGCGSFLFWQVIGSDEISFAAGAVESPTGLKLERHIFTADKGDYYAIEDGLPQE</sequence>
<comment type="similarity">
    <text evidence="1">Belongs to the Gfa family.</text>
</comment>
<feature type="domain" description="CENP-V/GFA" evidence="5">
    <location>
        <begin position="1"/>
        <end position="113"/>
    </location>
</feature>
<dbReference type="Gene3D" id="3.90.1590.10">
    <property type="entry name" value="glutathione-dependent formaldehyde- activating enzyme (gfa)"/>
    <property type="match status" value="1"/>
</dbReference>